<evidence type="ECO:0000313" key="2">
    <source>
        <dbReference type="EMBL" id="EGG10237.1"/>
    </source>
</evidence>
<proteinExistence type="predicted"/>
<accession>F4RC24</accession>
<dbReference type="RefSeq" id="XP_007406538.1">
    <property type="nucleotide sequence ID" value="XM_007406476.1"/>
</dbReference>
<name>F4RC24_MELLP</name>
<reference evidence="3" key="1">
    <citation type="journal article" date="2011" name="Proc. Natl. Acad. Sci. U.S.A.">
        <title>Obligate biotrophy features unraveled by the genomic analysis of rust fungi.</title>
        <authorList>
            <person name="Duplessis S."/>
            <person name="Cuomo C.A."/>
            <person name="Lin Y.-C."/>
            <person name="Aerts A."/>
            <person name="Tisserant E."/>
            <person name="Veneault-Fourrey C."/>
            <person name="Joly D.L."/>
            <person name="Hacquard S."/>
            <person name="Amselem J."/>
            <person name="Cantarel B.L."/>
            <person name="Chiu R."/>
            <person name="Coutinho P.M."/>
            <person name="Feau N."/>
            <person name="Field M."/>
            <person name="Frey P."/>
            <person name="Gelhaye E."/>
            <person name="Goldberg J."/>
            <person name="Grabherr M.G."/>
            <person name="Kodira C.D."/>
            <person name="Kohler A."/>
            <person name="Kuees U."/>
            <person name="Lindquist E.A."/>
            <person name="Lucas S.M."/>
            <person name="Mago R."/>
            <person name="Mauceli E."/>
            <person name="Morin E."/>
            <person name="Murat C."/>
            <person name="Pangilinan J.L."/>
            <person name="Park R."/>
            <person name="Pearson M."/>
            <person name="Quesneville H."/>
            <person name="Rouhier N."/>
            <person name="Sakthikumar S."/>
            <person name="Salamov A.A."/>
            <person name="Schmutz J."/>
            <person name="Selles B."/>
            <person name="Shapiro H."/>
            <person name="Tanguay P."/>
            <person name="Tuskan G.A."/>
            <person name="Henrissat B."/>
            <person name="Van de Peer Y."/>
            <person name="Rouze P."/>
            <person name="Ellis J.G."/>
            <person name="Dodds P.N."/>
            <person name="Schein J.E."/>
            <person name="Zhong S."/>
            <person name="Hamelin R.C."/>
            <person name="Grigoriev I.V."/>
            <person name="Szabo L.J."/>
            <person name="Martin F."/>
        </authorList>
    </citation>
    <scope>NUCLEOTIDE SEQUENCE [LARGE SCALE GENOMIC DNA]</scope>
    <source>
        <strain evidence="3">98AG31 / pathotype 3-4-7</strain>
    </source>
</reference>
<feature type="region of interest" description="Disordered" evidence="1">
    <location>
        <begin position="78"/>
        <end position="119"/>
    </location>
</feature>
<dbReference type="EMBL" id="GL883095">
    <property type="protein sequence ID" value="EGG10237.1"/>
    <property type="molecule type" value="Genomic_DNA"/>
</dbReference>
<sequence length="119" mass="12612">MDKAMQQAAQRAAHLTLTRSRLVALGQLPGPPLEPPRRNRATGDDDVDGEPIQDNKLEGLIDDAAGILQGPLIGSDAAAKTSWAPPVQKGKGKAVDNTSPTPSWAKSPEITPYPGKRQQ</sequence>
<evidence type="ECO:0000313" key="3">
    <source>
        <dbReference type="Proteomes" id="UP000001072"/>
    </source>
</evidence>
<gene>
    <name evidence="2" type="ORF">MELLADRAFT_94601</name>
</gene>
<dbReference type="KEGG" id="mlr:MELLADRAFT_94601"/>
<organism evidence="3">
    <name type="scientific">Melampsora larici-populina (strain 98AG31 / pathotype 3-4-7)</name>
    <name type="common">Poplar leaf rust fungus</name>
    <dbReference type="NCBI Taxonomy" id="747676"/>
    <lineage>
        <taxon>Eukaryota</taxon>
        <taxon>Fungi</taxon>
        <taxon>Dikarya</taxon>
        <taxon>Basidiomycota</taxon>
        <taxon>Pucciniomycotina</taxon>
        <taxon>Pucciniomycetes</taxon>
        <taxon>Pucciniales</taxon>
        <taxon>Melampsoraceae</taxon>
        <taxon>Melampsora</taxon>
    </lineage>
</organism>
<dbReference type="Proteomes" id="UP000001072">
    <property type="component" value="Unassembled WGS sequence"/>
</dbReference>
<dbReference type="InParanoid" id="F4RC24"/>
<dbReference type="AlphaFoldDB" id="F4RC24"/>
<evidence type="ECO:0000256" key="1">
    <source>
        <dbReference type="SAM" id="MobiDB-lite"/>
    </source>
</evidence>
<feature type="region of interest" description="Disordered" evidence="1">
    <location>
        <begin position="23"/>
        <end position="53"/>
    </location>
</feature>
<keyword evidence="3" id="KW-1185">Reference proteome</keyword>
<dbReference type="VEuPathDB" id="FungiDB:MELLADRAFT_94601"/>
<dbReference type="GeneID" id="18936931"/>
<protein>
    <submittedName>
        <fullName evidence="2">Uncharacterized protein</fullName>
    </submittedName>
</protein>
<dbReference type="HOGENOM" id="CLU_2061998_0_0_1"/>